<evidence type="ECO:0000256" key="5">
    <source>
        <dbReference type="ARBA" id="ARBA00022490"/>
    </source>
</evidence>
<dbReference type="PANTHER" id="PTHR21452">
    <property type="entry name" value="EXPORTIN-6"/>
    <property type="match status" value="1"/>
</dbReference>
<dbReference type="GO" id="GO:0005634">
    <property type="term" value="C:nucleus"/>
    <property type="evidence" value="ECO:0007669"/>
    <property type="project" value="UniProtKB-SubCell"/>
</dbReference>
<feature type="compositionally biased region" description="Polar residues" evidence="8">
    <location>
        <begin position="303"/>
        <end position="348"/>
    </location>
</feature>
<dbReference type="GO" id="GO:0005049">
    <property type="term" value="F:nuclear export signal receptor activity"/>
    <property type="evidence" value="ECO:0007669"/>
    <property type="project" value="InterPro"/>
</dbReference>
<evidence type="ECO:0000256" key="4">
    <source>
        <dbReference type="ARBA" id="ARBA00022448"/>
    </source>
</evidence>
<evidence type="ECO:0000256" key="2">
    <source>
        <dbReference type="ARBA" id="ARBA00004496"/>
    </source>
</evidence>
<dbReference type="InterPro" id="IPR016024">
    <property type="entry name" value="ARM-type_fold"/>
</dbReference>
<keyword evidence="7" id="KW-0539">Nucleus</keyword>
<feature type="region of interest" description="Disordered" evidence="8">
    <location>
        <begin position="300"/>
        <end position="366"/>
    </location>
</feature>
<keyword evidence="5" id="KW-0963">Cytoplasm</keyword>
<evidence type="ECO:0000256" key="7">
    <source>
        <dbReference type="ARBA" id="ARBA00023242"/>
    </source>
</evidence>
<name>A0A9P8A1H8_MORAP</name>
<reference evidence="9" key="1">
    <citation type="submission" date="2021-07" db="EMBL/GenBank/DDBJ databases">
        <title>Draft genome of Mortierella alpina, strain LL118, isolated from an aspen leaf litter sample.</title>
        <authorList>
            <person name="Yang S."/>
            <person name="Vinatzer B.A."/>
        </authorList>
    </citation>
    <scope>NUCLEOTIDE SEQUENCE</scope>
    <source>
        <strain evidence="9">LL118</strain>
    </source>
</reference>
<comment type="caution">
    <text evidence="9">The sequence shown here is derived from an EMBL/GenBank/DDBJ whole genome shotgun (WGS) entry which is preliminary data.</text>
</comment>
<dbReference type="PANTHER" id="PTHR21452:SF4">
    <property type="entry name" value="EXPORTIN-6"/>
    <property type="match status" value="1"/>
</dbReference>
<feature type="region of interest" description="Disordered" evidence="8">
    <location>
        <begin position="1338"/>
        <end position="1357"/>
    </location>
</feature>
<proteinExistence type="inferred from homology"/>
<dbReference type="Proteomes" id="UP000717515">
    <property type="component" value="Unassembled WGS sequence"/>
</dbReference>
<dbReference type="InterPro" id="IPR011989">
    <property type="entry name" value="ARM-like"/>
</dbReference>
<accession>A0A9P8A1H8</accession>
<dbReference type="InterPro" id="IPR040016">
    <property type="entry name" value="XPO6"/>
</dbReference>
<gene>
    <name evidence="9" type="ORF">KVV02_007258</name>
</gene>
<evidence type="ECO:0000256" key="6">
    <source>
        <dbReference type="ARBA" id="ARBA00022927"/>
    </source>
</evidence>
<protein>
    <submittedName>
        <fullName evidence="9">Uncharacterized protein</fullName>
    </submittedName>
</protein>
<evidence type="ECO:0000256" key="1">
    <source>
        <dbReference type="ARBA" id="ARBA00004123"/>
    </source>
</evidence>
<feature type="compositionally biased region" description="Polar residues" evidence="8">
    <location>
        <begin position="355"/>
        <end position="366"/>
    </location>
</feature>
<dbReference type="GO" id="GO:0006611">
    <property type="term" value="P:protein export from nucleus"/>
    <property type="evidence" value="ECO:0007669"/>
    <property type="project" value="InterPro"/>
</dbReference>
<evidence type="ECO:0000313" key="10">
    <source>
        <dbReference type="Proteomes" id="UP000717515"/>
    </source>
</evidence>
<dbReference type="GO" id="GO:0005737">
    <property type="term" value="C:cytoplasm"/>
    <property type="evidence" value="ECO:0007669"/>
    <property type="project" value="UniProtKB-SubCell"/>
</dbReference>
<dbReference type="SUPFAM" id="SSF48371">
    <property type="entry name" value="ARM repeat"/>
    <property type="match status" value="1"/>
</dbReference>
<organism evidence="9 10">
    <name type="scientific">Mortierella alpina</name>
    <name type="common">Oleaginous fungus</name>
    <name type="synonym">Mortierella renispora</name>
    <dbReference type="NCBI Taxonomy" id="64518"/>
    <lineage>
        <taxon>Eukaryota</taxon>
        <taxon>Fungi</taxon>
        <taxon>Fungi incertae sedis</taxon>
        <taxon>Mucoromycota</taxon>
        <taxon>Mortierellomycotina</taxon>
        <taxon>Mortierellomycetes</taxon>
        <taxon>Mortierellales</taxon>
        <taxon>Mortierellaceae</taxon>
        <taxon>Mortierella</taxon>
    </lineage>
</organism>
<evidence type="ECO:0000256" key="8">
    <source>
        <dbReference type="SAM" id="MobiDB-lite"/>
    </source>
</evidence>
<dbReference type="EMBL" id="JAIFTL010000121">
    <property type="protein sequence ID" value="KAG9322978.1"/>
    <property type="molecule type" value="Genomic_DNA"/>
</dbReference>
<keyword evidence="4" id="KW-0813">Transport</keyword>
<sequence>MDALEQLLAEFFGPGTSTDRKRAIEAQLESQRPTMDDCRYLLLNARSDYVAWFAASQYQKRIQATWGSLDPDTQHTNRSFLFIFLQQQSQMGSGSTAAPEIGIDSRLGQASGNVNVAQAAAATRFSPFVLNKVIQLLTDVALLDWPDRFQDLFPEIHRLLQSKSREQALLGWTLLEAVVQEFVGSYPAPGSGTSQRVHFALSQQKRYLWEQFKAQVPDLLALIVQHLDTCYNKTLVAPLSTEAPAPSPVEHSLWGASVYGRRPSIANNSSLQNSFSGSRAVPGSMGNSFAASNLSNSFLGQTGFHQDQGQRHGSQSDQGAANSYGKSPTTTLRKTLSQFLGGPTNANDSGIHLNPGQSSLGSGSYFNQTRQRMGSISDLGQMAMRRSSINAAALMGSRRNSVESTFVTGSKMDSHTRKTCMLALRTLTTLLSCTGLDPRQISFSASITAVLRFSTLHQNKTVDLGILAMSCLNGLVARPGFLATNQETMTSAVRIIADLIRYFNEVKDGIDDIDESYLQMFMHFVSLFCTWSHLERAEKALNLSIPDFLLSFARFTLEKVSVDYLKVCMDVWKSLLDALIHAAAEVPRPLPVQHPLRRIQGALLSFMSALVEKFYQMKGATQSEDAFSTFEVEDEEDLDDLTELVESLVGSVGEIFTEEVIEMLNPLLNQQLDLYSRREFDDCKTLSVTLGILSRVSYNFLQNFEHRRDYTSNLVIYLTRMTKLSVEFYIATTADATSPGKDKAELTGTITLALFSCLQPLVPWLAHLWKVETHPETDIDAQTRPAVAREIYQELAQISTDLFRKLLVASSSQLEQSLIPNSALNTFLGPATMSCSAMDRKLLLASVKTLGAVTLQVRIPSALVTTGSLLFWELHSIRDMATCMSQNVLSSGSFMGSIKDPSEERNGLTPDDELYCLAYVALSNGIVLDPKTSQEQQAFSSLVAPIVYPLQSTLQDSRSAPATYLSSDEVKFRVHRSLVVLRSILDSVSGAAVASRALVFEGMKSALPLVQEYFELYFEDQDISIDILMFFKTLVKSLHRQIGTGYCMEVARVLMERLTSPTLLETALSNQTLQQQRQSLHQRSFVIRQRKALERIQLSISVLKAVLELPGKDISLSIPEFIQFLFMQLGPKLLSAQSQQTSFSAASTGGSSPGGEESAENAVNELMALFYGTVQTLLSQHSRYFFANSRVAVTNTSTTPVTEDGSRLQALQSCMEFLARGLHSPQPEQVRQTIEILCALHDHSLCRLFDRQDFQATYRFEFLQIILRMALNHQHDLLLEDMAGLVHQMVKGEREGDDKFLGVWHGDLKRFVASLEPSQVLVSSGAAFARRAGSGTPPLLLSSPGHTGASLSPSGSVTNPQFSDAMKEALWMGLARLGDESCYREGLYEFVNDAQVYAQSLAV</sequence>
<keyword evidence="6" id="KW-0653">Protein transport</keyword>
<comment type="similarity">
    <text evidence="3">Belongs to the exportin family.</text>
</comment>
<evidence type="ECO:0000313" key="9">
    <source>
        <dbReference type="EMBL" id="KAG9322978.1"/>
    </source>
</evidence>
<dbReference type="Gene3D" id="1.25.10.10">
    <property type="entry name" value="Leucine-rich Repeat Variant"/>
    <property type="match status" value="2"/>
</dbReference>
<evidence type="ECO:0000256" key="3">
    <source>
        <dbReference type="ARBA" id="ARBA00009466"/>
    </source>
</evidence>
<comment type="subcellular location">
    <subcellularLocation>
        <location evidence="2">Cytoplasm</location>
    </subcellularLocation>
    <subcellularLocation>
        <location evidence="1">Nucleus</location>
    </subcellularLocation>
</comment>